<reference evidence="11" key="3">
    <citation type="submission" date="2017-06" db="EMBL/GenBank/DDBJ databases">
        <authorList>
            <person name="Kim H.J."/>
            <person name="Triplett B.A."/>
        </authorList>
    </citation>
    <scope>NUCLEOTIDE SEQUENCE</scope>
    <source>
        <strain evidence="11">HLGZ1</strain>
    </source>
</reference>
<feature type="transmembrane region" description="Helical" evidence="9">
    <location>
        <begin position="92"/>
        <end position="118"/>
    </location>
</feature>
<organism evidence="11 13">
    <name type="scientific">Laribacter hongkongensis</name>
    <dbReference type="NCBI Taxonomy" id="168471"/>
    <lineage>
        <taxon>Bacteria</taxon>
        <taxon>Pseudomonadati</taxon>
        <taxon>Pseudomonadota</taxon>
        <taxon>Betaproteobacteria</taxon>
        <taxon>Neisseriales</taxon>
        <taxon>Aquaspirillaceae</taxon>
        <taxon>Laribacter</taxon>
    </lineage>
</organism>
<protein>
    <recommendedName>
        <fullName evidence="9">TRAP transporter small permease protein</fullName>
    </recommendedName>
</protein>
<comment type="subcellular location">
    <subcellularLocation>
        <location evidence="1 9">Cell inner membrane</location>
        <topology evidence="1 9">Multi-pass membrane protein</topology>
    </subcellularLocation>
</comment>
<comment type="function">
    <text evidence="9">Part of the tripartite ATP-independent periplasmic (TRAP) transport system.</text>
</comment>
<evidence type="ECO:0000256" key="8">
    <source>
        <dbReference type="ARBA" id="ARBA00038436"/>
    </source>
</evidence>
<dbReference type="OMA" id="GIMICAG"/>
<dbReference type="GO" id="GO:0005886">
    <property type="term" value="C:plasma membrane"/>
    <property type="evidence" value="ECO:0007669"/>
    <property type="project" value="UniProtKB-SubCell"/>
</dbReference>
<evidence type="ECO:0000313" key="14">
    <source>
        <dbReference type="Proteomes" id="UP001200247"/>
    </source>
</evidence>
<name>A0A248LHJ9_9NEIS</name>
<evidence type="ECO:0000313" key="11">
    <source>
        <dbReference type="EMBL" id="ASJ23934.1"/>
    </source>
</evidence>
<dbReference type="EMBL" id="CP022115">
    <property type="protein sequence ID" value="ASJ23934.1"/>
    <property type="molecule type" value="Genomic_DNA"/>
</dbReference>
<evidence type="ECO:0000313" key="12">
    <source>
        <dbReference type="EMBL" id="MCG9026113.1"/>
    </source>
</evidence>
<keyword evidence="7 9" id="KW-0472">Membrane</keyword>
<feature type="transmembrane region" description="Helical" evidence="9">
    <location>
        <begin position="130"/>
        <end position="153"/>
    </location>
</feature>
<dbReference type="AlphaFoldDB" id="A0A248LHJ9"/>
<evidence type="ECO:0000256" key="6">
    <source>
        <dbReference type="ARBA" id="ARBA00022989"/>
    </source>
</evidence>
<dbReference type="RefSeq" id="WP_012696467.1">
    <property type="nucleotide sequence ID" value="NZ_CP022115.1"/>
</dbReference>
<proteinExistence type="inferred from homology"/>
<evidence type="ECO:0000256" key="5">
    <source>
        <dbReference type="ARBA" id="ARBA00022692"/>
    </source>
</evidence>
<evidence type="ECO:0000256" key="9">
    <source>
        <dbReference type="RuleBase" id="RU369079"/>
    </source>
</evidence>
<sequence>MRHALECLDGWLDRLCHWLEQVCAVLLALACLVLLVEIVLRALFGHALLWANEFARYAVMWMVMLGSVVLAQRGGHITISVLTEGRLWLQRLSQLVAAGLCAWLAVVSVRFLLLIAPFEQVTPTLALPTVLIYSVFLLAFALMAVCFAGRALLLAKEV</sequence>
<feature type="transmembrane region" description="Helical" evidence="9">
    <location>
        <begin position="54"/>
        <end position="71"/>
    </location>
</feature>
<dbReference type="InterPro" id="IPR007387">
    <property type="entry name" value="TRAP_DctQ"/>
</dbReference>
<dbReference type="GeneID" id="75110756"/>
<feature type="transmembrane region" description="Helical" evidence="9">
    <location>
        <begin position="21"/>
        <end position="42"/>
    </location>
</feature>
<evidence type="ECO:0000256" key="3">
    <source>
        <dbReference type="ARBA" id="ARBA00022475"/>
    </source>
</evidence>
<reference evidence="13" key="2">
    <citation type="submission" date="2017-06" db="EMBL/GenBank/DDBJ databases">
        <title>Whole genome sequence of Laribacter hongkongensis LHGZ1.</title>
        <authorList>
            <person name="Chen D."/>
            <person name="Wu H."/>
            <person name="Chen J."/>
        </authorList>
    </citation>
    <scope>NUCLEOTIDE SEQUENCE [LARGE SCALE GENOMIC DNA]</scope>
    <source>
        <strain evidence="13">LHGZ1</strain>
    </source>
</reference>
<accession>A0A248LHJ9</accession>
<evidence type="ECO:0000256" key="1">
    <source>
        <dbReference type="ARBA" id="ARBA00004429"/>
    </source>
</evidence>
<reference evidence="12 14" key="4">
    <citation type="submission" date="2021-10" db="EMBL/GenBank/DDBJ databases">
        <title>Whole-genome sequencing analysis of Laribacter hongkongensis: virulence gene profiles, carbohydrate-active enzyme prediction, and antimicrobial resistance characterization.</title>
        <authorList>
            <person name="Yuan P."/>
            <person name="Zhan Y."/>
            <person name="Chen D."/>
        </authorList>
    </citation>
    <scope>NUCLEOTIDE SEQUENCE [LARGE SCALE GENOMIC DNA]</scope>
    <source>
        <strain evidence="12 14">W67</strain>
    </source>
</reference>
<dbReference type="Proteomes" id="UP000197424">
    <property type="component" value="Chromosome"/>
</dbReference>
<reference evidence="11" key="1">
    <citation type="journal article" date="2017" name="J. Antimicrob. Chemother.">
        <title>Emergence and genomic analysis of MDR Laribacter hongkongensis strain HLGZ1 from Guangzhou, China.</title>
        <authorList>
            <person name="Wu H.K."/>
            <person name="Chen J.H."/>
            <person name="Yang L."/>
            <person name="Li A.R."/>
            <person name="Su D.H."/>
            <person name="Lin Y.P."/>
            <person name="Chen D.Q."/>
        </authorList>
    </citation>
    <scope>NUCLEOTIDE SEQUENCE</scope>
    <source>
        <strain evidence="11">HLGZ1</strain>
    </source>
</reference>
<keyword evidence="2 9" id="KW-0813">Transport</keyword>
<evidence type="ECO:0000313" key="13">
    <source>
        <dbReference type="Proteomes" id="UP000197424"/>
    </source>
</evidence>
<comment type="similarity">
    <text evidence="8 9">Belongs to the TRAP transporter small permease family.</text>
</comment>
<dbReference type="GO" id="GO:0015740">
    <property type="term" value="P:C4-dicarboxylate transport"/>
    <property type="evidence" value="ECO:0007669"/>
    <property type="project" value="TreeGrafter"/>
</dbReference>
<gene>
    <name evidence="12" type="ORF">LH440_09415</name>
    <name evidence="11" type="ORF">LHGZ1_1103</name>
</gene>
<keyword evidence="3" id="KW-1003">Cell membrane</keyword>
<comment type="subunit">
    <text evidence="9">The complex comprises the extracytoplasmic solute receptor protein and the two transmembrane proteins.</text>
</comment>
<evidence type="ECO:0000256" key="4">
    <source>
        <dbReference type="ARBA" id="ARBA00022519"/>
    </source>
</evidence>
<evidence type="ECO:0000256" key="7">
    <source>
        <dbReference type="ARBA" id="ARBA00023136"/>
    </source>
</evidence>
<dbReference type="Proteomes" id="UP001200247">
    <property type="component" value="Unassembled WGS sequence"/>
</dbReference>
<dbReference type="EMBL" id="JAJAXM010000015">
    <property type="protein sequence ID" value="MCG9026113.1"/>
    <property type="molecule type" value="Genomic_DNA"/>
</dbReference>
<evidence type="ECO:0000256" key="2">
    <source>
        <dbReference type="ARBA" id="ARBA00022448"/>
    </source>
</evidence>
<dbReference type="InterPro" id="IPR055348">
    <property type="entry name" value="DctQ"/>
</dbReference>
<dbReference type="GO" id="GO:0022857">
    <property type="term" value="F:transmembrane transporter activity"/>
    <property type="evidence" value="ECO:0007669"/>
    <property type="project" value="UniProtKB-UniRule"/>
</dbReference>
<keyword evidence="5 9" id="KW-0812">Transmembrane</keyword>
<dbReference type="PANTHER" id="PTHR35011">
    <property type="entry name" value="2,3-DIKETO-L-GULONATE TRAP TRANSPORTER SMALL PERMEASE PROTEIN YIAM"/>
    <property type="match status" value="1"/>
</dbReference>
<keyword evidence="4 9" id="KW-0997">Cell inner membrane</keyword>
<dbReference type="Pfam" id="PF04290">
    <property type="entry name" value="DctQ"/>
    <property type="match status" value="1"/>
</dbReference>
<feature type="domain" description="Tripartite ATP-independent periplasmic transporters DctQ component" evidence="10">
    <location>
        <begin position="31"/>
        <end position="154"/>
    </location>
</feature>
<dbReference type="PROSITE" id="PS51257">
    <property type="entry name" value="PROKAR_LIPOPROTEIN"/>
    <property type="match status" value="1"/>
</dbReference>
<dbReference type="PANTHER" id="PTHR35011:SF2">
    <property type="entry name" value="2,3-DIKETO-L-GULONATE TRAP TRANSPORTER SMALL PERMEASE PROTEIN YIAM"/>
    <property type="match status" value="1"/>
</dbReference>
<keyword evidence="6 9" id="KW-1133">Transmembrane helix</keyword>
<evidence type="ECO:0000259" key="10">
    <source>
        <dbReference type="Pfam" id="PF04290"/>
    </source>
</evidence>